<evidence type="ECO:0000256" key="1">
    <source>
        <dbReference type="ARBA" id="ARBA00023015"/>
    </source>
</evidence>
<dbReference type="EMBL" id="SOAM01000004">
    <property type="protein sequence ID" value="TDS75094.1"/>
    <property type="molecule type" value="Genomic_DNA"/>
</dbReference>
<gene>
    <name evidence="5" type="ORF">CLV52_3621</name>
</gene>
<dbReference type="Pfam" id="PF12833">
    <property type="entry name" value="HTH_18"/>
    <property type="match status" value="1"/>
</dbReference>
<keyword evidence="2 5" id="KW-0238">DNA-binding</keyword>
<dbReference type="SMART" id="SM00342">
    <property type="entry name" value="HTH_ARAC"/>
    <property type="match status" value="1"/>
</dbReference>
<comment type="caution">
    <text evidence="5">The sequence shown here is derived from an EMBL/GenBank/DDBJ whole genome shotgun (WGS) entry which is preliminary data.</text>
</comment>
<dbReference type="PANTHER" id="PTHR46796">
    <property type="entry name" value="HTH-TYPE TRANSCRIPTIONAL ACTIVATOR RHAS-RELATED"/>
    <property type="match status" value="1"/>
</dbReference>
<dbReference type="SUPFAM" id="SSF51215">
    <property type="entry name" value="Regulatory protein AraC"/>
    <property type="match status" value="1"/>
</dbReference>
<keyword evidence="6" id="KW-1185">Reference proteome</keyword>
<protein>
    <submittedName>
        <fullName evidence="5">AraC-like DNA-binding protein</fullName>
    </submittedName>
</protein>
<dbReference type="PROSITE" id="PS01124">
    <property type="entry name" value="HTH_ARAC_FAMILY_2"/>
    <property type="match status" value="1"/>
</dbReference>
<dbReference type="InterPro" id="IPR009057">
    <property type="entry name" value="Homeodomain-like_sf"/>
</dbReference>
<dbReference type="InterPro" id="IPR018060">
    <property type="entry name" value="HTH_AraC"/>
</dbReference>
<dbReference type="AlphaFoldDB" id="A0A4V3EAB6"/>
<dbReference type="Gene3D" id="1.10.10.60">
    <property type="entry name" value="Homeodomain-like"/>
    <property type="match status" value="1"/>
</dbReference>
<dbReference type="InterPro" id="IPR003313">
    <property type="entry name" value="AraC-bd"/>
</dbReference>
<organism evidence="5 6">
    <name type="scientific">Amnibacterium kyonggiense</name>
    <dbReference type="NCBI Taxonomy" id="595671"/>
    <lineage>
        <taxon>Bacteria</taxon>
        <taxon>Bacillati</taxon>
        <taxon>Actinomycetota</taxon>
        <taxon>Actinomycetes</taxon>
        <taxon>Micrococcales</taxon>
        <taxon>Microbacteriaceae</taxon>
        <taxon>Amnibacterium</taxon>
    </lineage>
</organism>
<evidence type="ECO:0000256" key="3">
    <source>
        <dbReference type="ARBA" id="ARBA00023163"/>
    </source>
</evidence>
<dbReference type="InterPro" id="IPR050204">
    <property type="entry name" value="AraC_XylS_family_regulators"/>
</dbReference>
<name>A0A4V3EAB6_9MICO</name>
<dbReference type="GO" id="GO:0003700">
    <property type="term" value="F:DNA-binding transcription factor activity"/>
    <property type="evidence" value="ECO:0007669"/>
    <property type="project" value="InterPro"/>
</dbReference>
<dbReference type="InterPro" id="IPR037923">
    <property type="entry name" value="HTH-like"/>
</dbReference>
<dbReference type="RefSeq" id="WP_162850935.1">
    <property type="nucleotide sequence ID" value="NZ_BAAARP010000001.1"/>
</dbReference>
<dbReference type="Proteomes" id="UP000295344">
    <property type="component" value="Unassembled WGS sequence"/>
</dbReference>
<dbReference type="PRINTS" id="PR00032">
    <property type="entry name" value="HTHARAC"/>
</dbReference>
<evidence type="ECO:0000313" key="5">
    <source>
        <dbReference type="EMBL" id="TDS75094.1"/>
    </source>
</evidence>
<proteinExistence type="predicted"/>
<feature type="domain" description="HTH araC/xylS-type" evidence="4">
    <location>
        <begin position="210"/>
        <end position="308"/>
    </location>
</feature>
<sequence>MASEGPNGLHRWSFTDVHQLAELWPGAVFRQIGHGPFSATVVRRALTTIVIEGVVASPYAVRRGEHEIAAAPRNDLLLHVVLDGRATVRHAGIDLDLAAGDAFLLRPGSPFEFRCPVRTRTFRATVAEELLPPALRDVWDPPLAALHRSTVVRAFRALAWDLLADDAALTLPRASAAHLDAALVALEQGVLAEELAQRPGRPDGNTALRDAVLAEIEARLADPALSPTSLAAHFSIGVRTLHKLFEPLPETAAGRIRRRRVEEAAAVLRIRDANAAELAASLGFGSRDVFQRAFRQLQGMTPAEYRSLRADVAQPRVEPRDSTPSTAP</sequence>
<dbReference type="InterPro" id="IPR020449">
    <property type="entry name" value="Tscrpt_reg_AraC-type_HTH"/>
</dbReference>
<accession>A0A4V3EAB6</accession>
<keyword evidence="3" id="KW-0804">Transcription</keyword>
<evidence type="ECO:0000256" key="2">
    <source>
        <dbReference type="ARBA" id="ARBA00023125"/>
    </source>
</evidence>
<dbReference type="SUPFAM" id="SSF46689">
    <property type="entry name" value="Homeodomain-like"/>
    <property type="match status" value="1"/>
</dbReference>
<evidence type="ECO:0000313" key="6">
    <source>
        <dbReference type="Proteomes" id="UP000295344"/>
    </source>
</evidence>
<dbReference type="Pfam" id="PF02311">
    <property type="entry name" value="AraC_binding"/>
    <property type="match status" value="1"/>
</dbReference>
<keyword evidence="1" id="KW-0805">Transcription regulation</keyword>
<evidence type="ECO:0000259" key="4">
    <source>
        <dbReference type="PROSITE" id="PS01124"/>
    </source>
</evidence>
<reference evidence="5 6" key="1">
    <citation type="submission" date="2019-03" db="EMBL/GenBank/DDBJ databases">
        <title>Genomic Encyclopedia of Archaeal and Bacterial Type Strains, Phase II (KMG-II): from individual species to whole genera.</title>
        <authorList>
            <person name="Goeker M."/>
        </authorList>
    </citation>
    <scope>NUCLEOTIDE SEQUENCE [LARGE SCALE GENOMIC DNA]</scope>
    <source>
        <strain evidence="5 6">DSM 24782</strain>
    </source>
</reference>
<dbReference type="GO" id="GO:0043565">
    <property type="term" value="F:sequence-specific DNA binding"/>
    <property type="evidence" value="ECO:0007669"/>
    <property type="project" value="InterPro"/>
</dbReference>